<organism evidence="2 3">
    <name type="scientific">Nitritalea halalkaliphila LW7</name>
    <dbReference type="NCBI Taxonomy" id="1189621"/>
    <lineage>
        <taxon>Bacteria</taxon>
        <taxon>Pseudomonadati</taxon>
        <taxon>Bacteroidota</taxon>
        <taxon>Cytophagia</taxon>
        <taxon>Cytophagales</taxon>
        <taxon>Cyclobacteriaceae</taxon>
        <taxon>Nitritalea</taxon>
    </lineage>
</organism>
<dbReference type="STRING" id="1189621.A3SI_09283"/>
<sequence>MNYKTKLSIFHLIFSLFPLNLNLKCRFFGKRIRKRRARLEEKNGSRSEKVAYKGFAIDLNSKSHLGRLGSGRWWIL</sequence>
<evidence type="ECO:0000256" key="1">
    <source>
        <dbReference type="SAM" id="Phobius"/>
    </source>
</evidence>
<dbReference type="Proteomes" id="UP000005551">
    <property type="component" value="Unassembled WGS sequence"/>
</dbReference>
<proteinExistence type="predicted"/>
<evidence type="ECO:0000313" key="2">
    <source>
        <dbReference type="EMBL" id="EIM76646.1"/>
    </source>
</evidence>
<protein>
    <submittedName>
        <fullName evidence="2">Uncharacterized protein</fullName>
    </submittedName>
</protein>
<dbReference type="EMBL" id="AJYA01000019">
    <property type="protein sequence ID" value="EIM76646.1"/>
    <property type="molecule type" value="Genomic_DNA"/>
</dbReference>
<name>I5C494_9BACT</name>
<accession>I5C494</accession>
<reference evidence="2 3" key="1">
    <citation type="submission" date="2012-05" db="EMBL/GenBank/DDBJ databases">
        <title>Genome sequence of Nitritalea halalkaliphila LW7.</title>
        <authorList>
            <person name="Jangir P.K."/>
            <person name="Singh A."/>
            <person name="Shivaji S."/>
            <person name="Sharma R."/>
        </authorList>
    </citation>
    <scope>NUCLEOTIDE SEQUENCE [LARGE SCALE GENOMIC DNA]</scope>
    <source>
        <strain evidence="2 3">LW7</strain>
    </source>
</reference>
<keyword evidence="1" id="KW-0812">Transmembrane</keyword>
<evidence type="ECO:0000313" key="3">
    <source>
        <dbReference type="Proteomes" id="UP000005551"/>
    </source>
</evidence>
<gene>
    <name evidence="2" type="ORF">A3SI_09283</name>
</gene>
<keyword evidence="1" id="KW-0472">Membrane</keyword>
<keyword evidence="1" id="KW-1133">Transmembrane helix</keyword>
<keyword evidence="3" id="KW-1185">Reference proteome</keyword>
<feature type="transmembrane region" description="Helical" evidence="1">
    <location>
        <begin position="12"/>
        <end position="29"/>
    </location>
</feature>
<dbReference type="AlphaFoldDB" id="I5C494"/>
<comment type="caution">
    <text evidence="2">The sequence shown here is derived from an EMBL/GenBank/DDBJ whole genome shotgun (WGS) entry which is preliminary data.</text>
</comment>